<evidence type="ECO:0000256" key="4">
    <source>
        <dbReference type="SAM" id="Phobius"/>
    </source>
</evidence>
<keyword evidence="4" id="KW-0812">Transmembrane</keyword>
<dbReference type="InterPro" id="IPR011990">
    <property type="entry name" value="TPR-like_helical_dom_sf"/>
</dbReference>
<gene>
    <name evidence="7" type="ORF">TUM4438_39800</name>
</gene>
<keyword evidence="4" id="KW-1133">Transmembrane helix</keyword>
<dbReference type="InterPro" id="IPR000160">
    <property type="entry name" value="GGDEF_dom"/>
</dbReference>
<keyword evidence="4" id="KW-0472">Membrane</keyword>
<evidence type="ECO:0000313" key="7">
    <source>
        <dbReference type="EMBL" id="GIU51166.1"/>
    </source>
</evidence>
<dbReference type="SUPFAM" id="SSF55073">
    <property type="entry name" value="Nucleotide cyclase"/>
    <property type="match status" value="1"/>
</dbReference>
<dbReference type="Gene3D" id="1.25.40.10">
    <property type="entry name" value="Tetratricopeptide repeat domain"/>
    <property type="match status" value="2"/>
</dbReference>
<dbReference type="SUPFAM" id="SSF48452">
    <property type="entry name" value="TPR-like"/>
    <property type="match status" value="2"/>
</dbReference>
<dbReference type="CDD" id="cd01949">
    <property type="entry name" value="GGDEF"/>
    <property type="match status" value="1"/>
</dbReference>
<dbReference type="EMBL" id="BPEY01000107">
    <property type="protein sequence ID" value="GIU51166.1"/>
    <property type="molecule type" value="Genomic_DNA"/>
</dbReference>
<evidence type="ECO:0000256" key="3">
    <source>
        <dbReference type="SAM" id="Coils"/>
    </source>
</evidence>
<feature type="signal peptide" evidence="5">
    <location>
        <begin position="1"/>
        <end position="20"/>
    </location>
</feature>
<name>A0ABQ4PQF8_9GAMM</name>
<dbReference type="PANTHER" id="PTHR45138">
    <property type="entry name" value="REGULATORY COMPONENTS OF SENSORY TRANSDUCTION SYSTEM"/>
    <property type="match status" value="1"/>
</dbReference>
<dbReference type="SMART" id="SM00267">
    <property type="entry name" value="GGDEF"/>
    <property type="match status" value="1"/>
</dbReference>
<evidence type="ECO:0000256" key="1">
    <source>
        <dbReference type="ARBA" id="ARBA00012528"/>
    </source>
</evidence>
<evidence type="ECO:0000259" key="6">
    <source>
        <dbReference type="PROSITE" id="PS50887"/>
    </source>
</evidence>
<comment type="caution">
    <text evidence="7">The sequence shown here is derived from an EMBL/GenBank/DDBJ whole genome shotgun (WGS) entry which is preliminary data.</text>
</comment>
<dbReference type="InterPro" id="IPR043128">
    <property type="entry name" value="Rev_trsase/Diguanyl_cyclase"/>
</dbReference>
<feature type="coiled-coil region" evidence="3">
    <location>
        <begin position="350"/>
        <end position="379"/>
    </location>
</feature>
<dbReference type="Pfam" id="PF00990">
    <property type="entry name" value="GGDEF"/>
    <property type="match status" value="1"/>
</dbReference>
<organism evidence="7 8">
    <name type="scientific">Shewanella sairae</name>
    <dbReference type="NCBI Taxonomy" id="190310"/>
    <lineage>
        <taxon>Bacteria</taxon>
        <taxon>Pseudomonadati</taxon>
        <taxon>Pseudomonadota</taxon>
        <taxon>Gammaproteobacteria</taxon>
        <taxon>Alteromonadales</taxon>
        <taxon>Shewanellaceae</taxon>
        <taxon>Shewanella</taxon>
    </lineage>
</organism>
<accession>A0ABQ4PQF8</accession>
<dbReference type="RefSeq" id="WP_220782952.1">
    <property type="nucleotide sequence ID" value="NZ_BPEY01000107.1"/>
</dbReference>
<comment type="catalytic activity">
    <reaction evidence="2">
        <text>2 GTP = 3',3'-c-di-GMP + 2 diphosphate</text>
        <dbReference type="Rhea" id="RHEA:24898"/>
        <dbReference type="ChEBI" id="CHEBI:33019"/>
        <dbReference type="ChEBI" id="CHEBI:37565"/>
        <dbReference type="ChEBI" id="CHEBI:58805"/>
        <dbReference type="EC" id="2.7.7.65"/>
    </reaction>
</comment>
<feature type="chain" id="PRO_5047166595" description="diguanylate cyclase" evidence="5">
    <location>
        <begin position="21"/>
        <end position="594"/>
    </location>
</feature>
<keyword evidence="5" id="KW-0732">Signal</keyword>
<dbReference type="PANTHER" id="PTHR45138:SF9">
    <property type="entry name" value="DIGUANYLATE CYCLASE DGCM-RELATED"/>
    <property type="match status" value="1"/>
</dbReference>
<proteinExistence type="predicted"/>
<evidence type="ECO:0000256" key="5">
    <source>
        <dbReference type="SAM" id="SignalP"/>
    </source>
</evidence>
<sequence>MHFIIVAFFCLALSSAYVNAEENDFDTILDEIVYSLTVSPQKSTILIDDMLSRWSALSAEQKSRVKVYQAILKTYDAEYQASIQLLREAEQLNSSDVSLNQISQYLATNYIALKNYPAALELMEKNLERISEISDVSIKVASYVRLANLAMELSAYQDMKAYAVEAMVLSQNLDTKQHCFAQLFVAVADLKQQEYEKAKNAFQRSKVFCEGNQFPLIGLMSRTGLALVAIETEEFKGSRKLLEHVLKGYQEFNFQTEINHVNALLSQTYLGLGDYAQAEEFANKVMGLSDEPSHINYKAIASRVLSQLYLESEQFELAYDYLESHQQYNTLILDDTKAKANAYQMAKFKHQEQAREIALLNQERQLMQTQKELDQSDQTNSLMLVTMLIGSIFFLSLFLLSSHRQKIRYRKLALTDRLTGVYNRGAGQDFAENEFIQISMRNANFSVVLFDLDFFKTLNDRFGHATGDWALKHVVAVVKPLIRDSDIFCRMGGEEFALFLPYSNQRAAIEIAERCKTAIENIDTKYSGHTFTINASFGISSNIEEDLSLDPILKRADIALYKSKGSGRNCVTVYSEELEHKDPLNGLDNGLKFS</sequence>
<reference evidence="7" key="1">
    <citation type="submission" date="2021-05" db="EMBL/GenBank/DDBJ databases">
        <title>Molecular characterization for Shewanella algae harboring chromosomal blaOXA-55-like strains isolated from clinical and environment sample.</title>
        <authorList>
            <person name="Ohama Y."/>
            <person name="Aoki K."/>
            <person name="Harada S."/>
            <person name="Moriya K."/>
            <person name="Ishii Y."/>
            <person name="Tateda K."/>
        </authorList>
    </citation>
    <scope>NUCLEOTIDE SEQUENCE</scope>
    <source>
        <strain evidence="7">JCM 11563</strain>
    </source>
</reference>
<dbReference type="NCBIfam" id="TIGR00254">
    <property type="entry name" value="GGDEF"/>
    <property type="match status" value="1"/>
</dbReference>
<dbReference type="PROSITE" id="PS50887">
    <property type="entry name" value="GGDEF"/>
    <property type="match status" value="1"/>
</dbReference>
<feature type="domain" description="GGDEF" evidence="6">
    <location>
        <begin position="443"/>
        <end position="576"/>
    </location>
</feature>
<keyword evidence="3" id="KW-0175">Coiled coil</keyword>
<feature type="transmembrane region" description="Helical" evidence="4">
    <location>
        <begin position="381"/>
        <end position="401"/>
    </location>
</feature>
<evidence type="ECO:0000256" key="2">
    <source>
        <dbReference type="ARBA" id="ARBA00034247"/>
    </source>
</evidence>
<protein>
    <recommendedName>
        <fullName evidence="1">diguanylate cyclase</fullName>
        <ecNumber evidence="1">2.7.7.65</ecNumber>
    </recommendedName>
</protein>
<dbReference type="InterPro" id="IPR050469">
    <property type="entry name" value="Diguanylate_Cyclase"/>
</dbReference>
<dbReference type="Proteomes" id="UP000887104">
    <property type="component" value="Unassembled WGS sequence"/>
</dbReference>
<evidence type="ECO:0000313" key="8">
    <source>
        <dbReference type="Proteomes" id="UP000887104"/>
    </source>
</evidence>
<dbReference type="EC" id="2.7.7.65" evidence="1"/>
<dbReference type="Gene3D" id="3.30.70.270">
    <property type="match status" value="1"/>
</dbReference>
<dbReference type="InterPro" id="IPR029787">
    <property type="entry name" value="Nucleotide_cyclase"/>
</dbReference>
<keyword evidence="8" id="KW-1185">Reference proteome</keyword>